<evidence type="ECO:0000256" key="1">
    <source>
        <dbReference type="SAM" id="MobiDB-lite"/>
    </source>
</evidence>
<sequence length="344" mass="37532">MADAERYEGDLEAAGRHGVETDDDRLPGIEAPGLYVRHPWLRFVALGDSFTEGVGDPEPTSPNGVRGWADRVAEELAEDAPGFAYANLAIRGRLLDQILAEQVEPAIALQPDLITISAGGNDMIRPGADPDAIAARFERGVEQLRRTGATVVIFTGVDTRFQPVFASMRGRIAIYNENLRAVAAHHNAIVADQWALRSIQRPAMWTDDRLHLNPYGHHEVARMVLDALAVPNSLRPMAPEAVRPSRWRDARVRDIVWAREHLVPWVVRRIRHQSSGDRISAKRPFAEPLFRPGELDETVAGAVPGDSALETGGGSNAPQSPSPLSSPDQFPLDQSSPDQSSPGA</sequence>
<feature type="region of interest" description="Disordered" evidence="1">
    <location>
        <begin position="1"/>
        <end position="25"/>
    </location>
</feature>
<comment type="caution">
    <text evidence="3">The sequence shown here is derived from an EMBL/GenBank/DDBJ whole genome shotgun (WGS) entry which is preliminary data.</text>
</comment>
<dbReference type="EMBL" id="WBJY01000001">
    <property type="protein sequence ID" value="KAB1650176.1"/>
    <property type="molecule type" value="Genomic_DNA"/>
</dbReference>
<organism evidence="3 4">
    <name type="scientific">Pseudoclavibacter endophyticus</name>
    <dbReference type="NCBI Taxonomy" id="1778590"/>
    <lineage>
        <taxon>Bacteria</taxon>
        <taxon>Bacillati</taxon>
        <taxon>Actinomycetota</taxon>
        <taxon>Actinomycetes</taxon>
        <taxon>Micrococcales</taxon>
        <taxon>Microbacteriaceae</taxon>
        <taxon>Pseudoclavibacter</taxon>
    </lineage>
</organism>
<keyword evidence="4" id="KW-1185">Reference proteome</keyword>
<evidence type="ECO:0000313" key="3">
    <source>
        <dbReference type="EMBL" id="KAB1650176.1"/>
    </source>
</evidence>
<feature type="region of interest" description="Disordered" evidence="1">
    <location>
        <begin position="299"/>
        <end position="344"/>
    </location>
</feature>
<dbReference type="CDD" id="cd01832">
    <property type="entry name" value="SGNH_hydrolase_like_1"/>
    <property type="match status" value="1"/>
</dbReference>
<accession>A0A6H9WMT2</accession>
<evidence type="ECO:0000259" key="2">
    <source>
        <dbReference type="Pfam" id="PF13472"/>
    </source>
</evidence>
<proteinExistence type="predicted"/>
<dbReference type="SUPFAM" id="SSF52266">
    <property type="entry name" value="SGNH hydrolase"/>
    <property type="match status" value="1"/>
</dbReference>
<dbReference type="PANTHER" id="PTHR43784">
    <property type="entry name" value="GDSL-LIKE LIPASE/ACYLHYDROLASE, PUTATIVE (AFU_ORTHOLOGUE AFUA_2G00820)-RELATED"/>
    <property type="match status" value="1"/>
</dbReference>
<protein>
    <submittedName>
        <fullName evidence="3">SGNH/GDSL hydrolase family protein</fullName>
    </submittedName>
</protein>
<dbReference type="InterPro" id="IPR013830">
    <property type="entry name" value="SGNH_hydro"/>
</dbReference>
<dbReference type="PANTHER" id="PTHR43784:SF2">
    <property type="entry name" value="GDSL-LIKE LIPASE_ACYLHYDROLASE, PUTATIVE (AFU_ORTHOLOGUE AFUA_2G00820)-RELATED"/>
    <property type="match status" value="1"/>
</dbReference>
<dbReference type="InterPro" id="IPR036514">
    <property type="entry name" value="SGNH_hydro_sf"/>
</dbReference>
<keyword evidence="3" id="KW-0378">Hydrolase</keyword>
<gene>
    <name evidence="3" type="ORF">F8O04_08250</name>
</gene>
<dbReference type="OrthoDB" id="3465773at2"/>
<reference evidence="3 4" key="1">
    <citation type="submission" date="2019-09" db="EMBL/GenBank/DDBJ databases">
        <title>Phylogeny of genus Pseudoclavibacter and closely related genus.</title>
        <authorList>
            <person name="Li Y."/>
        </authorList>
    </citation>
    <scope>NUCLEOTIDE SEQUENCE [LARGE SCALE GENOMIC DNA]</scope>
    <source>
        <strain evidence="3 4">EGI 60007</strain>
    </source>
</reference>
<dbReference type="Gene3D" id="3.40.50.1110">
    <property type="entry name" value="SGNH hydrolase"/>
    <property type="match status" value="1"/>
</dbReference>
<dbReference type="Proteomes" id="UP000431744">
    <property type="component" value="Unassembled WGS sequence"/>
</dbReference>
<dbReference type="Pfam" id="PF13472">
    <property type="entry name" value="Lipase_GDSL_2"/>
    <property type="match status" value="1"/>
</dbReference>
<dbReference type="AlphaFoldDB" id="A0A6H9WMT2"/>
<feature type="compositionally biased region" description="Low complexity" evidence="1">
    <location>
        <begin position="318"/>
        <end position="344"/>
    </location>
</feature>
<name>A0A6H9WMT2_9MICO</name>
<feature type="domain" description="SGNH hydrolase-type esterase" evidence="2">
    <location>
        <begin position="45"/>
        <end position="217"/>
    </location>
</feature>
<evidence type="ECO:0000313" key="4">
    <source>
        <dbReference type="Proteomes" id="UP000431744"/>
    </source>
</evidence>
<dbReference type="GO" id="GO:0016787">
    <property type="term" value="F:hydrolase activity"/>
    <property type="evidence" value="ECO:0007669"/>
    <property type="project" value="UniProtKB-KW"/>
</dbReference>
<dbReference type="RefSeq" id="WP_158028760.1">
    <property type="nucleotide sequence ID" value="NZ_BMHG01000001.1"/>
</dbReference>
<dbReference type="InterPro" id="IPR053140">
    <property type="entry name" value="GDSL_Rv0518-like"/>
</dbReference>